<evidence type="ECO:0000313" key="3">
    <source>
        <dbReference type="Proteomes" id="UP000235914"/>
    </source>
</evidence>
<evidence type="ECO:0000313" key="2">
    <source>
        <dbReference type="EMBL" id="PNC56713.1"/>
    </source>
</evidence>
<dbReference type="EMBL" id="PJKN01000002">
    <property type="protein sequence ID" value="PNC56713.1"/>
    <property type="molecule type" value="Genomic_DNA"/>
</dbReference>
<dbReference type="RefSeq" id="WP_102734240.1">
    <property type="nucleotide sequence ID" value="NZ_CP024742.1"/>
</dbReference>
<protein>
    <submittedName>
        <fullName evidence="2">Uncharacterized protein</fullName>
    </submittedName>
</protein>
<organism evidence="2 3">
    <name type="scientific">Akkermansia muciniphila</name>
    <dbReference type="NCBI Taxonomy" id="239935"/>
    <lineage>
        <taxon>Bacteria</taxon>
        <taxon>Pseudomonadati</taxon>
        <taxon>Verrucomicrobiota</taxon>
        <taxon>Verrucomicrobiia</taxon>
        <taxon>Verrucomicrobiales</taxon>
        <taxon>Akkermansiaceae</taxon>
        <taxon>Akkermansia</taxon>
    </lineage>
</organism>
<accession>A0AAP8T9K9</accession>
<gene>
    <name evidence="2" type="ORF">CXU09_03790</name>
</gene>
<keyword evidence="1" id="KW-0732">Signal</keyword>
<comment type="caution">
    <text evidence="2">The sequence shown here is derived from an EMBL/GenBank/DDBJ whole genome shotgun (WGS) entry which is preliminary data.</text>
</comment>
<sequence>MKYVSFLCVLFSGLLSTVALGKPDRSSHVATQAEVEQDSFLRGTARNLEKSDVVLSVIIYKIVSTDQGTTHYARVVQSLRGDIPVEALVKWNGHANKLPKGSFPKTELYSSCNLSYVLASSKEVKKLLNTPEDFTPADSIYGLDSYSLGDHVRYFPMTESDPGRAMKKLLHIEPAKITVESEAARFKPESGK</sequence>
<reference evidence="2 3" key="1">
    <citation type="journal article" date="2017" name="BMC Genomics">
        <title>Genome sequencing of 39 Akkermansia muciniphila isolates reveals its population structure, genomic and functional diverisity, and global distribution in mammalian gut microbiotas.</title>
        <authorList>
            <person name="Guo X."/>
            <person name="Li S."/>
            <person name="Zhang J."/>
            <person name="Wu F."/>
            <person name="Li X."/>
            <person name="Wu D."/>
            <person name="Zhang M."/>
            <person name="Ou Z."/>
            <person name="Jie Z."/>
            <person name="Yan Q."/>
            <person name="Li P."/>
            <person name="Yi J."/>
            <person name="Peng Y."/>
        </authorList>
    </citation>
    <scope>NUCLEOTIDE SEQUENCE [LARGE SCALE GENOMIC DNA]</scope>
    <source>
        <strain evidence="2 3">GP43</strain>
    </source>
</reference>
<proteinExistence type="predicted"/>
<evidence type="ECO:0000256" key="1">
    <source>
        <dbReference type="SAM" id="SignalP"/>
    </source>
</evidence>
<dbReference type="Proteomes" id="UP000235914">
    <property type="component" value="Unassembled WGS sequence"/>
</dbReference>
<feature type="signal peptide" evidence="1">
    <location>
        <begin position="1"/>
        <end position="21"/>
    </location>
</feature>
<feature type="chain" id="PRO_5042929942" evidence="1">
    <location>
        <begin position="22"/>
        <end position="192"/>
    </location>
</feature>
<name>A0AAP8T9K9_9BACT</name>
<dbReference type="AlphaFoldDB" id="A0AAP8T9K9"/>